<dbReference type="Proteomes" id="UP000009081">
    <property type="component" value="Chromosome"/>
</dbReference>
<dbReference type="HOGENOM" id="CLU_2155352_0_0_5"/>
<evidence type="ECO:0000313" key="2">
    <source>
        <dbReference type="EMBL" id="ACS39115.1"/>
    </source>
</evidence>
<dbReference type="KEGG" id="mea:Mex_1p1251"/>
<protein>
    <submittedName>
        <fullName evidence="2">Uncharacterized protein</fullName>
    </submittedName>
</protein>
<organism evidence="2 3">
    <name type="scientific">Methylorubrum extorquens (strain ATCC 14718 / DSM 1338 / JCM 2805 / NCIMB 9133 / AM1)</name>
    <name type="common">Methylobacterium extorquens</name>
    <dbReference type="NCBI Taxonomy" id="272630"/>
    <lineage>
        <taxon>Bacteria</taxon>
        <taxon>Pseudomonadati</taxon>
        <taxon>Pseudomonadota</taxon>
        <taxon>Alphaproteobacteria</taxon>
        <taxon>Hyphomicrobiales</taxon>
        <taxon>Methylobacteriaceae</taxon>
        <taxon>Methylorubrum</taxon>
    </lineage>
</organism>
<keyword evidence="3" id="KW-1185">Reference proteome</keyword>
<feature type="compositionally biased region" description="Pro residues" evidence="1">
    <location>
        <begin position="81"/>
        <end position="96"/>
    </location>
</feature>
<dbReference type="RefSeq" id="WP_012752425.1">
    <property type="nucleotide sequence ID" value="NC_012808.1"/>
</dbReference>
<proteinExistence type="predicted"/>
<dbReference type="EMBL" id="CP001510">
    <property type="protein sequence ID" value="ACS39115.1"/>
    <property type="molecule type" value="Genomic_DNA"/>
</dbReference>
<feature type="region of interest" description="Disordered" evidence="1">
    <location>
        <begin position="72"/>
        <end position="111"/>
    </location>
</feature>
<gene>
    <name evidence="2" type="ordered locus">MexAM1_META1p1251</name>
</gene>
<sequence>MPRPLGRSLFVDKLYEIDAVETRRRLALVMAACRAASIEAGGDRMLDGTLRRIEGELLFAARMAVGELAEALAEHEAKRAPAPPEPPPEQVPPPAPIRGARLPRLTPRTSP</sequence>
<reference evidence="2 3" key="1">
    <citation type="journal article" date="2009" name="PLoS ONE">
        <title>Methylobacterium genome sequences: a reference blueprint to investigate microbial metabolism of C1 compounds from natural and industrial sources.</title>
        <authorList>
            <person name="Vuilleumier S."/>
            <person name="Chistoserdova L."/>
            <person name="Lee M.-C."/>
            <person name="Bringel F."/>
            <person name="Lajus A."/>
            <person name="Zhou Y."/>
            <person name="Gourion B."/>
            <person name="Barbe V."/>
            <person name="Chang J."/>
            <person name="Cruveiller S."/>
            <person name="Dossat C."/>
            <person name="Gillett W."/>
            <person name="Gruffaz C."/>
            <person name="Haugen E."/>
            <person name="Hourcade E."/>
            <person name="Levy R."/>
            <person name="Mangenot S."/>
            <person name="Muller E."/>
            <person name="Nadalig T."/>
            <person name="Pagni M."/>
            <person name="Penny C."/>
            <person name="Peyraud R."/>
            <person name="Robinson D.G."/>
            <person name="Roche D."/>
            <person name="Rouy Z."/>
            <person name="Saenampechek C."/>
            <person name="Salvignol G."/>
            <person name="Vallenet D."/>
            <person name="Wu Z."/>
            <person name="Marx C.J."/>
            <person name="Vorholt J.A."/>
            <person name="Olson M.V."/>
            <person name="Kaul R."/>
            <person name="Weissenbach J."/>
            <person name="Medigue C."/>
            <person name="Lidstrom M.E."/>
        </authorList>
    </citation>
    <scope>NUCLEOTIDE SEQUENCE [LARGE SCALE GENOMIC DNA]</scope>
    <source>
        <strain evidence="3">ATCC 14718 / DSM 1338 / JCM 2805 / NCIMB 9133 / AM1</strain>
    </source>
</reference>
<evidence type="ECO:0000313" key="3">
    <source>
        <dbReference type="Proteomes" id="UP000009081"/>
    </source>
</evidence>
<name>C5AYJ9_METEA</name>
<dbReference type="STRING" id="272630.MexAM1_META1p1251"/>
<accession>C5AYJ9</accession>
<evidence type="ECO:0000256" key="1">
    <source>
        <dbReference type="SAM" id="MobiDB-lite"/>
    </source>
</evidence>
<dbReference type="AlphaFoldDB" id="C5AYJ9"/>